<reference evidence="2 3" key="1">
    <citation type="submission" date="2016-08" db="EMBL/GenBank/DDBJ databases">
        <authorList>
            <person name="Seilhamer J.J."/>
        </authorList>
    </citation>
    <scope>NUCLEOTIDE SEQUENCE [LARGE SCALE GENOMIC DNA]</scope>
    <source>
        <strain evidence="2 3">SDA_GO95</strain>
    </source>
</reference>
<evidence type="ECO:0000313" key="2">
    <source>
        <dbReference type="EMBL" id="SCB71537.1"/>
    </source>
</evidence>
<organism evidence="2 3">
    <name type="scientific">Bacillus mycoides</name>
    <dbReference type="NCBI Taxonomy" id="1405"/>
    <lineage>
        <taxon>Bacteria</taxon>
        <taxon>Bacillati</taxon>
        <taxon>Bacillota</taxon>
        <taxon>Bacilli</taxon>
        <taxon>Bacillales</taxon>
        <taxon>Bacillaceae</taxon>
        <taxon>Bacillus</taxon>
        <taxon>Bacillus cereus group</taxon>
    </lineage>
</organism>
<dbReference type="EMBL" id="FMAK01000079">
    <property type="protein sequence ID" value="SCB71537.1"/>
    <property type="molecule type" value="Genomic_DNA"/>
</dbReference>
<dbReference type="Proteomes" id="UP000195696">
    <property type="component" value="Unassembled WGS sequence"/>
</dbReference>
<sequence length="63" mass="7505">MAKEENKPEDADIEKSEEKIEEETVSKPIERNLDINKCSKYNLQYSSCMRQSIRHNMDKDKKE</sequence>
<evidence type="ECO:0000313" key="3">
    <source>
        <dbReference type="Proteomes" id="UP000195696"/>
    </source>
</evidence>
<accession>A0A1G4EWL5</accession>
<gene>
    <name evidence="2" type="ORF">BWGO95_05783</name>
</gene>
<evidence type="ECO:0000256" key="1">
    <source>
        <dbReference type="SAM" id="MobiDB-lite"/>
    </source>
</evidence>
<name>A0A1G4EWL5_BACMY</name>
<protein>
    <submittedName>
        <fullName evidence="2">Uncharacterized protein</fullName>
    </submittedName>
</protein>
<proteinExistence type="predicted"/>
<dbReference type="AlphaFoldDB" id="A0A1G4EWL5"/>
<dbReference type="RefSeq" id="WP_165762459.1">
    <property type="nucleotide sequence ID" value="NZ_FMAK01000079.1"/>
</dbReference>
<feature type="region of interest" description="Disordered" evidence="1">
    <location>
        <begin position="1"/>
        <end position="25"/>
    </location>
</feature>